<gene>
    <name evidence="2" type="ORF">NITGR_360075</name>
</gene>
<dbReference type="InterPro" id="IPR002109">
    <property type="entry name" value="Glutaredoxin"/>
</dbReference>
<comment type="caution">
    <text evidence="2">The sequence shown here is derived from an EMBL/GenBank/DDBJ whole genome shotgun (WGS) entry which is preliminary data.</text>
</comment>
<dbReference type="InParanoid" id="M1YZ37"/>
<dbReference type="SUPFAM" id="SSF52833">
    <property type="entry name" value="Thioredoxin-like"/>
    <property type="match status" value="1"/>
</dbReference>
<dbReference type="EMBL" id="CAQJ01000040">
    <property type="protein sequence ID" value="CCQ90737.1"/>
    <property type="molecule type" value="Genomic_DNA"/>
</dbReference>
<evidence type="ECO:0000313" key="3">
    <source>
        <dbReference type="Proteomes" id="UP000011704"/>
    </source>
</evidence>
<name>M1YZ37_NITG3</name>
<dbReference type="Pfam" id="PF00462">
    <property type="entry name" value="Glutaredoxin"/>
    <property type="match status" value="1"/>
</dbReference>
<feature type="domain" description="Glutaredoxin" evidence="1">
    <location>
        <begin position="6"/>
        <end position="59"/>
    </location>
</feature>
<dbReference type="Gene3D" id="3.40.30.10">
    <property type="entry name" value="Glutaredoxin"/>
    <property type="match status" value="1"/>
</dbReference>
<accession>M1YZ37</accession>
<dbReference type="Proteomes" id="UP000011704">
    <property type="component" value="Unassembled WGS sequence"/>
</dbReference>
<dbReference type="HOGENOM" id="CLU_026126_11_3_0"/>
<sequence>MSSHYMIFGKDDCPYTQKARTDFKKQCKPFIYVNVDNNPHGLEKMLEYSEGQYIVPVIVDVDKGDVVIGYTD</sequence>
<dbReference type="STRING" id="1266370.NITGR_360075"/>
<dbReference type="PROSITE" id="PS51354">
    <property type="entry name" value="GLUTAREDOXIN_2"/>
    <property type="match status" value="1"/>
</dbReference>
<dbReference type="AlphaFoldDB" id="M1YZ37"/>
<reference evidence="2 3" key="1">
    <citation type="journal article" date="2013" name="Front. Microbiol.">
        <title>The genome of Nitrospina gracilis illuminates the metabolism and evolution of the major marine nitrite oxidizer.</title>
        <authorList>
            <person name="Luecker S."/>
            <person name="Nowka B."/>
            <person name="Rattei T."/>
            <person name="Spieck E."/>
            <person name="and Daims H."/>
        </authorList>
    </citation>
    <scope>NUCLEOTIDE SEQUENCE [LARGE SCALE GENOMIC DNA]</scope>
    <source>
        <strain evidence="2 3">3/211</strain>
    </source>
</reference>
<organism evidence="2 3">
    <name type="scientific">Nitrospina gracilis (strain 3/211)</name>
    <dbReference type="NCBI Taxonomy" id="1266370"/>
    <lineage>
        <taxon>Bacteria</taxon>
        <taxon>Pseudomonadati</taxon>
        <taxon>Nitrospinota/Tectimicrobiota group</taxon>
        <taxon>Nitrospinota</taxon>
        <taxon>Nitrospinia</taxon>
        <taxon>Nitrospinales</taxon>
        <taxon>Nitrospinaceae</taxon>
        <taxon>Nitrospina</taxon>
    </lineage>
</organism>
<evidence type="ECO:0000313" key="2">
    <source>
        <dbReference type="EMBL" id="CCQ90737.1"/>
    </source>
</evidence>
<evidence type="ECO:0000259" key="1">
    <source>
        <dbReference type="Pfam" id="PF00462"/>
    </source>
</evidence>
<protein>
    <submittedName>
        <fullName evidence="2">Putative Uncharacterized glutaredoxin-like 8.6 kDa protein in rubredoxin operon</fullName>
    </submittedName>
</protein>
<dbReference type="InterPro" id="IPR036249">
    <property type="entry name" value="Thioredoxin-like_sf"/>
</dbReference>
<keyword evidence="3" id="KW-1185">Reference proteome</keyword>
<proteinExistence type="predicted"/>
<dbReference type="RefSeq" id="WP_005008622.1">
    <property type="nucleotide sequence ID" value="NZ_HG422173.1"/>
</dbReference>